<feature type="binding site" evidence="9">
    <location>
        <begin position="127"/>
        <end position="129"/>
    </location>
    <ligand>
        <name>2-[(2R,5Z)-2-carboxy-4-methylthiazol-5(2H)-ylidene]ethyl phosphate</name>
        <dbReference type="ChEBI" id="CHEBI:62899"/>
    </ligand>
</feature>
<feature type="binding site" evidence="9">
    <location>
        <position position="62"/>
    </location>
    <ligand>
        <name>4-amino-2-methyl-5-(diphosphooxymethyl)pyrimidine</name>
        <dbReference type="ChEBI" id="CHEBI:57841"/>
    </ligand>
</feature>
<dbReference type="OrthoDB" id="9810880at2"/>
<evidence type="ECO:0000256" key="3">
    <source>
        <dbReference type="ARBA" id="ARBA00022723"/>
    </source>
</evidence>
<evidence type="ECO:0000259" key="12">
    <source>
        <dbReference type="Pfam" id="PF02581"/>
    </source>
</evidence>
<dbReference type="GO" id="GO:0004789">
    <property type="term" value="F:thiamine-phosphate diphosphorylase activity"/>
    <property type="evidence" value="ECO:0007669"/>
    <property type="project" value="UniProtKB-UniRule"/>
</dbReference>
<evidence type="ECO:0000256" key="5">
    <source>
        <dbReference type="ARBA" id="ARBA00022977"/>
    </source>
</evidence>
<feature type="domain" description="Thiamine phosphate synthase/TenI" evidence="12">
    <location>
        <begin position="5"/>
        <end position="182"/>
    </location>
</feature>
<dbReference type="GO" id="GO:0000287">
    <property type="term" value="F:magnesium ion binding"/>
    <property type="evidence" value="ECO:0007669"/>
    <property type="project" value="UniProtKB-UniRule"/>
</dbReference>
<dbReference type="NCBIfam" id="TIGR00693">
    <property type="entry name" value="thiE"/>
    <property type="match status" value="1"/>
</dbReference>
<feature type="binding site" evidence="9">
    <location>
        <position position="159"/>
    </location>
    <ligand>
        <name>2-[(2R,5Z)-2-carboxy-4-methylthiazol-5(2H)-ylidene]ethyl phosphate</name>
        <dbReference type="ChEBI" id="CHEBI:62899"/>
    </ligand>
</feature>
<comment type="catalytic activity">
    <reaction evidence="7 9 10">
        <text>2-(2-carboxy-4-methylthiazol-5-yl)ethyl phosphate + 4-amino-2-methyl-5-(diphosphooxymethyl)pyrimidine + 2 H(+) = thiamine phosphate + CO2 + diphosphate</text>
        <dbReference type="Rhea" id="RHEA:47848"/>
        <dbReference type="ChEBI" id="CHEBI:15378"/>
        <dbReference type="ChEBI" id="CHEBI:16526"/>
        <dbReference type="ChEBI" id="CHEBI:33019"/>
        <dbReference type="ChEBI" id="CHEBI:37575"/>
        <dbReference type="ChEBI" id="CHEBI:57841"/>
        <dbReference type="ChEBI" id="CHEBI:62890"/>
        <dbReference type="EC" id="2.5.1.3"/>
    </reaction>
</comment>
<feature type="binding site" evidence="9">
    <location>
        <position position="101"/>
    </location>
    <ligand>
        <name>4-amino-2-methyl-5-(diphosphooxymethyl)pyrimidine</name>
        <dbReference type="ChEBI" id="CHEBI:57841"/>
    </ligand>
</feature>
<keyword evidence="3 9" id="KW-0479">Metal-binding</keyword>
<evidence type="ECO:0000256" key="10">
    <source>
        <dbReference type="RuleBase" id="RU003826"/>
    </source>
</evidence>
<dbReference type="GO" id="GO:0009228">
    <property type="term" value="P:thiamine biosynthetic process"/>
    <property type="evidence" value="ECO:0007669"/>
    <property type="project" value="UniProtKB-KW"/>
</dbReference>
<feature type="binding site" evidence="9">
    <location>
        <position position="82"/>
    </location>
    <ligand>
        <name>Mg(2+)</name>
        <dbReference type="ChEBI" id="CHEBI:18420"/>
    </ligand>
</feature>
<evidence type="ECO:0000256" key="1">
    <source>
        <dbReference type="ARBA" id="ARBA00005165"/>
    </source>
</evidence>
<dbReference type="EMBL" id="SLXU01000001">
    <property type="protein sequence ID" value="TCP63051.1"/>
    <property type="molecule type" value="Genomic_DNA"/>
</dbReference>
<gene>
    <name evidence="9" type="primary">thiE</name>
    <name evidence="13" type="ORF">EV663_101317</name>
</gene>
<dbReference type="RefSeq" id="WP_132949998.1">
    <property type="nucleotide sequence ID" value="NZ_SLXU01000001.1"/>
</dbReference>
<evidence type="ECO:0000256" key="4">
    <source>
        <dbReference type="ARBA" id="ARBA00022842"/>
    </source>
</evidence>
<dbReference type="GO" id="GO:0009229">
    <property type="term" value="P:thiamine diphosphate biosynthetic process"/>
    <property type="evidence" value="ECO:0007669"/>
    <property type="project" value="UniProtKB-UniRule"/>
</dbReference>
<dbReference type="Pfam" id="PF02581">
    <property type="entry name" value="TMP-TENI"/>
    <property type="match status" value="1"/>
</dbReference>
<dbReference type="PANTHER" id="PTHR20857:SF15">
    <property type="entry name" value="THIAMINE-PHOSPHATE SYNTHASE"/>
    <property type="match status" value="1"/>
</dbReference>
<evidence type="ECO:0000256" key="8">
    <source>
        <dbReference type="ARBA" id="ARBA00047883"/>
    </source>
</evidence>
<dbReference type="UniPathway" id="UPA00060">
    <property type="reaction ID" value="UER00141"/>
</dbReference>
<evidence type="ECO:0000313" key="14">
    <source>
        <dbReference type="Proteomes" id="UP000295050"/>
    </source>
</evidence>
<dbReference type="InterPro" id="IPR013785">
    <property type="entry name" value="Aldolase_TIM"/>
</dbReference>
<keyword evidence="2 9" id="KW-0808">Transferase</keyword>
<sequence>MNLSVYFVTPDGADDALVLAALKGGATAIQLRDKTATDAEMMAQARRLIPRLAEAGVALIVNDRIEVARAAGAAGLHIGQGDGDPRVARAAIGPDLLLGLSVEQAAHVAAIPHGIVDYLGVGPVRATATKPDHAAPIGLDGLARLVTAAAPVPCVAIGGVTAADIPDIKRNGCAGIAVVSAISAAADPQAATRSLVDAWRIA</sequence>
<feature type="binding site" evidence="9">
    <location>
        <begin position="179"/>
        <end position="180"/>
    </location>
    <ligand>
        <name>2-[(2R,5Z)-2-carboxy-4-methylthiazol-5(2H)-ylidene]ethyl phosphate</name>
        <dbReference type="ChEBI" id="CHEBI:62899"/>
    </ligand>
</feature>
<reference evidence="13 14" key="1">
    <citation type="submission" date="2019-03" db="EMBL/GenBank/DDBJ databases">
        <title>Genomic Encyclopedia of Type Strains, Phase IV (KMG-IV): sequencing the most valuable type-strain genomes for metagenomic binning, comparative biology and taxonomic classification.</title>
        <authorList>
            <person name="Goeker M."/>
        </authorList>
    </citation>
    <scope>NUCLEOTIDE SEQUENCE [LARGE SCALE GENOMIC DNA]</scope>
    <source>
        <strain evidence="13 14">DSM 24766</strain>
    </source>
</reference>
<comment type="cofactor">
    <cofactor evidence="9">
        <name>Mg(2+)</name>
        <dbReference type="ChEBI" id="CHEBI:18420"/>
    </cofactor>
    <text evidence="9">Binds 1 Mg(2+) ion per subunit.</text>
</comment>
<keyword evidence="4 9" id="KW-0460">Magnesium</keyword>
<keyword evidence="14" id="KW-1185">Reference proteome</keyword>
<feature type="binding site" evidence="9">
    <location>
        <position position="63"/>
    </location>
    <ligand>
        <name>Mg(2+)</name>
        <dbReference type="ChEBI" id="CHEBI:18420"/>
    </ligand>
</feature>
<keyword evidence="5 9" id="KW-0784">Thiamine biosynthesis</keyword>
<accession>A0A4R2RT37</accession>
<evidence type="ECO:0000256" key="9">
    <source>
        <dbReference type="HAMAP-Rule" id="MF_00097"/>
    </source>
</evidence>
<feature type="binding site" evidence="9">
    <location>
        <position position="130"/>
    </location>
    <ligand>
        <name>4-amino-2-methyl-5-(diphosphooxymethyl)pyrimidine</name>
        <dbReference type="ChEBI" id="CHEBI:57841"/>
    </ligand>
</feature>
<dbReference type="PANTHER" id="PTHR20857">
    <property type="entry name" value="THIAMINE-PHOSPHATE PYROPHOSPHORYLASE"/>
    <property type="match status" value="1"/>
</dbReference>
<feature type="binding site" evidence="9">
    <location>
        <begin position="30"/>
        <end position="34"/>
    </location>
    <ligand>
        <name>4-amino-2-methyl-5-(diphosphooxymethyl)pyrimidine</name>
        <dbReference type="ChEBI" id="CHEBI:57841"/>
    </ligand>
</feature>
<dbReference type="HAMAP" id="MF_00097">
    <property type="entry name" value="TMP_synthase"/>
    <property type="match status" value="1"/>
</dbReference>
<organism evidence="13 14">
    <name type="scientific">Rhodovulum bhavnagarense</name>
    <dbReference type="NCBI Taxonomy" id="992286"/>
    <lineage>
        <taxon>Bacteria</taxon>
        <taxon>Pseudomonadati</taxon>
        <taxon>Pseudomonadota</taxon>
        <taxon>Alphaproteobacteria</taxon>
        <taxon>Rhodobacterales</taxon>
        <taxon>Paracoccaceae</taxon>
        <taxon>Rhodovulum</taxon>
    </lineage>
</organism>
<comment type="catalytic activity">
    <reaction evidence="8 9 10">
        <text>2-[(2R,5Z)-2-carboxy-4-methylthiazol-5(2H)-ylidene]ethyl phosphate + 4-amino-2-methyl-5-(diphosphooxymethyl)pyrimidine + 2 H(+) = thiamine phosphate + CO2 + diphosphate</text>
        <dbReference type="Rhea" id="RHEA:47844"/>
        <dbReference type="ChEBI" id="CHEBI:15378"/>
        <dbReference type="ChEBI" id="CHEBI:16526"/>
        <dbReference type="ChEBI" id="CHEBI:33019"/>
        <dbReference type="ChEBI" id="CHEBI:37575"/>
        <dbReference type="ChEBI" id="CHEBI:57841"/>
        <dbReference type="ChEBI" id="CHEBI:62899"/>
        <dbReference type="EC" id="2.5.1.3"/>
    </reaction>
</comment>
<comment type="caution">
    <text evidence="13">The sequence shown here is derived from an EMBL/GenBank/DDBJ whole genome shotgun (WGS) entry which is preliminary data.</text>
</comment>
<name>A0A4R2RT37_9RHOB</name>
<dbReference type="Proteomes" id="UP000295050">
    <property type="component" value="Unassembled WGS sequence"/>
</dbReference>
<dbReference type="SUPFAM" id="SSF51391">
    <property type="entry name" value="Thiamin phosphate synthase"/>
    <property type="match status" value="1"/>
</dbReference>
<dbReference type="InterPro" id="IPR034291">
    <property type="entry name" value="TMP_synthase"/>
</dbReference>
<proteinExistence type="inferred from homology"/>
<dbReference type="GO" id="GO:0005737">
    <property type="term" value="C:cytoplasm"/>
    <property type="evidence" value="ECO:0007669"/>
    <property type="project" value="TreeGrafter"/>
</dbReference>
<evidence type="ECO:0000313" key="13">
    <source>
        <dbReference type="EMBL" id="TCP63051.1"/>
    </source>
</evidence>
<protein>
    <recommendedName>
        <fullName evidence="9">Thiamine-phosphate synthase</fullName>
        <shortName evidence="9">TP synthase</shortName>
        <shortName evidence="9">TPS</shortName>
        <ecNumber evidence="9">2.5.1.3</ecNumber>
    </recommendedName>
    <alternativeName>
        <fullName evidence="9">Thiamine-phosphate pyrophosphorylase</fullName>
        <shortName evidence="9">TMP pyrophosphorylase</shortName>
        <shortName evidence="9">TMP-PPase</shortName>
    </alternativeName>
</protein>
<dbReference type="EC" id="2.5.1.3" evidence="9"/>
<evidence type="ECO:0000256" key="11">
    <source>
        <dbReference type="RuleBase" id="RU004253"/>
    </source>
</evidence>
<comment type="pathway">
    <text evidence="1 9 11">Cofactor biosynthesis; thiamine diphosphate biosynthesis; thiamine phosphate from 4-amino-2-methyl-5-diphosphomethylpyrimidine and 4-methyl-5-(2-phosphoethyl)-thiazole: step 1/1.</text>
</comment>
<dbReference type="AlphaFoldDB" id="A0A4R2RT37"/>
<comment type="catalytic activity">
    <reaction evidence="6 9 10">
        <text>4-methyl-5-(2-phosphooxyethyl)-thiazole + 4-amino-2-methyl-5-(diphosphooxymethyl)pyrimidine + H(+) = thiamine phosphate + diphosphate</text>
        <dbReference type="Rhea" id="RHEA:22328"/>
        <dbReference type="ChEBI" id="CHEBI:15378"/>
        <dbReference type="ChEBI" id="CHEBI:33019"/>
        <dbReference type="ChEBI" id="CHEBI:37575"/>
        <dbReference type="ChEBI" id="CHEBI:57841"/>
        <dbReference type="ChEBI" id="CHEBI:58296"/>
        <dbReference type="EC" id="2.5.1.3"/>
    </reaction>
</comment>
<dbReference type="CDD" id="cd00564">
    <property type="entry name" value="TMP_TenI"/>
    <property type="match status" value="1"/>
</dbReference>
<dbReference type="Gene3D" id="3.20.20.70">
    <property type="entry name" value="Aldolase class I"/>
    <property type="match status" value="1"/>
</dbReference>
<evidence type="ECO:0000256" key="7">
    <source>
        <dbReference type="ARBA" id="ARBA00047851"/>
    </source>
</evidence>
<comment type="similarity">
    <text evidence="9 10">Belongs to the thiamine-phosphate synthase family.</text>
</comment>
<evidence type="ECO:0000256" key="2">
    <source>
        <dbReference type="ARBA" id="ARBA00022679"/>
    </source>
</evidence>
<dbReference type="InterPro" id="IPR036206">
    <property type="entry name" value="ThiamineP_synth_sf"/>
</dbReference>
<evidence type="ECO:0000256" key="6">
    <source>
        <dbReference type="ARBA" id="ARBA00047334"/>
    </source>
</evidence>
<dbReference type="InterPro" id="IPR022998">
    <property type="entry name" value="ThiamineP_synth_TenI"/>
</dbReference>
<comment type="function">
    <text evidence="9">Condenses 4-methyl-5-(beta-hydroxyethyl)thiazole monophosphate (THZ-P) and 2-methyl-4-amino-5-hydroxymethyl pyrimidine pyrophosphate (HMP-PP) to form thiamine monophosphate (TMP).</text>
</comment>